<dbReference type="AlphaFoldDB" id="A0A9P5E000"/>
<feature type="compositionally biased region" description="Basic and acidic residues" evidence="1">
    <location>
        <begin position="43"/>
        <end position="67"/>
    </location>
</feature>
<evidence type="ECO:0000256" key="1">
    <source>
        <dbReference type="SAM" id="MobiDB-lite"/>
    </source>
</evidence>
<accession>A0A9P5E000</accession>
<reference evidence="2" key="1">
    <citation type="journal article" date="2017" name="Mycologia">
        <title>Fusarium algeriense, sp. nov., a novel toxigenic crown rot pathogen of durum wheat from Algeria is nested in the Fusarium burgessii species complex.</title>
        <authorList>
            <person name="Laraba I."/>
            <person name="Keddad A."/>
            <person name="Boureghda H."/>
            <person name="Abdallah N."/>
            <person name="Vaughan M.M."/>
            <person name="Proctor R.H."/>
            <person name="Busman M."/>
            <person name="O'Donnell K."/>
        </authorList>
    </citation>
    <scope>NUCLEOTIDE SEQUENCE</scope>
    <source>
        <strain evidence="2">NRRL 25174</strain>
    </source>
</reference>
<proteinExistence type="predicted"/>
<dbReference type="EMBL" id="PVQB02000232">
    <property type="protein sequence ID" value="KAF4340648.1"/>
    <property type="molecule type" value="Genomic_DNA"/>
</dbReference>
<keyword evidence="3" id="KW-1185">Reference proteome</keyword>
<reference evidence="2" key="2">
    <citation type="submission" date="2020-02" db="EMBL/GenBank/DDBJ databases">
        <title>Identification and distribution of gene clusters putatively required for synthesis of sphingolipid metabolism inhibitors in phylogenetically diverse species of the filamentous fungus Fusarium.</title>
        <authorList>
            <person name="Kim H.-S."/>
            <person name="Busman M."/>
            <person name="Brown D.W."/>
            <person name="Divon H."/>
            <person name="Uhlig S."/>
            <person name="Proctor R.H."/>
        </authorList>
    </citation>
    <scope>NUCLEOTIDE SEQUENCE</scope>
    <source>
        <strain evidence="2">NRRL 25174</strain>
    </source>
</reference>
<sequence length="67" mass="7150">MADAGGGKSGHDSYDGVVQEASVAGLPSANFQTLSSGTAAKKRREDARKRREEEARKEAEEKAKEAK</sequence>
<dbReference type="OrthoDB" id="5105610at2759"/>
<dbReference type="Proteomes" id="UP000730481">
    <property type="component" value="Unassembled WGS sequence"/>
</dbReference>
<evidence type="ECO:0000313" key="2">
    <source>
        <dbReference type="EMBL" id="KAF4340648.1"/>
    </source>
</evidence>
<feature type="compositionally biased region" description="Polar residues" evidence="1">
    <location>
        <begin position="29"/>
        <end position="38"/>
    </location>
</feature>
<feature type="region of interest" description="Disordered" evidence="1">
    <location>
        <begin position="1"/>
        <end position="67"/>
    </location>
</feature>
<organism evidence="2 3">
    <name type="scientific">Fusarium beomiforme</name>
    <dbReference type="NCBI Taxonomy" id="44412"/>
    <lineage>
        <taxon>Eukaryota</taxon>
        <taxon>Fungi</taxon>
        <taxon>Dikarya</taxon>
        <taxon>Ascomycota</taxon>
        <taxon>Pezizomycotina</taxon>
        <taxon>Sordariomycetes</taxon>
        <taxon>Hypocreomycetidae</taxon>
        <taxon>Hypocreales</taxon>
        <taxon>Nectriaceae</taxon>
        <taxon>Fusarium</taxon>
        <taxon>Fusarium burgessii species complex</taxon>
    </lineage>
</organism>
<gene>
    <name evidence="2" type="ORF">FBEOM_5432</name>
</gene>
<comment type="caution">
    <text evidence="2">The sequence shown here is derived from an EMBL/GenBank/DDBJ whole genome shotgun (WGS) entry which is preliminary data.</text>
</comment>
<evidence type="ECO:0000313" key="3">
    <source>
        <dbReference type="Proteomes" id="UP000730481"/>
    </source>
</evidence>
<name>A0A9P5E000_9HYPO</name>
<protein>
    <submittedName>
        <fullName evidence="2">Uncharacterized protein</fullName>
    </submittedName>
</protein>